<evidence type="ECO:0000256" key="4">
    <source>
        <dbReference type="ARBA" id="ARBA00022519"/>
    </source>
</evidence>
<evidence type="ECO:0000259" key="10">
    <source>
        <dbReference type="Pfam" id="PF04290"/>
    </source>
</evidence>
<organism evidence="11 12">
    <name type="scientific">Halobacillus seohaensis</name>
    <dbReference type="NCBI Taxonomy" id="447421"/>
    <lineage>
        <taxon>Bacteria</taxon>
        <taxon>Bacillati</taxon>
        <taxon>Bacillota</taxon>
        <taxon>Bacilli</taxon>
        <taxon>Bacillales</taxon>
        <taxon>Bacillaceae</taxon>
        <taxon>Halobacillus</taxon>
    </lineage>
</organism>
<keyword evidence="3" id="KW-1003">Cell membrane</keyword>
<sequence>MKKRQLSKLNKLFHIFNKITSVFAILTSAAIFVVVIWQIVGRLIGHPAPWTEELTRFIFIWMIFLGIGIGFRKVESARVTVFLKLLPQFIQKISVWIYSVATISFFIFMVIYGVEFMSQQLATNETSSVVSLPMWVMGMSVPCAGVIGIINVIQSLVYDRELI</sequence>
<feature type="domain" description="Tripartite ATP-independent periplasmic transporters DctQ component" evidence="10">
    <location>
        <begin position="31"/>
        <end position="158"/>
    </location>
</feature>
<dbReference type="InterPro" id="IPR007387">
    <property type="entry name" value="TRAP_DctQ"/>
</dbReference>
<comment type="similarity">
    <text evidence="8">Belongs to the TRAP transporter small permease family.</text>
</comment>
<keyword evidence="4" id="KW-0997">Cell inner membrane</keyword>
<comment type="caution">
    <text evidence="11">The sequence shown here is derived from an EMBL/GenBank/DDBJ whole genome shotgun (WGS) entry which is preliminary data.</text>
</comment>
<keyword evidence="12" id="KW-1185">Reference proteome</keyword>
<feature type="transmembrane region" description="Helical" evidence="9">
    <location>
        <begin position="134"/>
        <end position="158"/>
    </location>
</feature>
<feature type="transmembrane region" description="Helical" evidence="9">
    <location>
        <begin position="56"/>
        <end position="74"/>
    </location>
</feature>
<dbReference type="Proteomes" id="UP001596410">
    <property type="component" value="Unassembled WGS sequence"/>
</dbReference>
<dbReference type="RefSeq" id="WP_204709314.1">
    <property type="nucleotide sequence ID" value="NZ_JBHSZV010000027.1"/>
</dbReference>
<evidence type="ECO:0000313" key="11">
    <source>
        <dbReference type="EMBL" id="MFC7062376.1"/>
    </source>
</evidence>
<evidence type="ECO:0000256" key="5">
    <source>
        <dbReference type="ARBA" id="ARBA00022692"/>
    </source>
</evidence>
<feature type="transmembrane region" description="Helical" evidence="9">
    <location>
        <begin position="21"/>
        <end position="44"/>
    </location>
</feature>
<evidence type="ECO:0000256" key="8">
    <source>
        <dbReference type="ARBA" id="ARBA00038436"/>
    </source>
</evidence>
<evidence type="ECO:0000256" key="9">
    <source>
        <dbReference type="SAM" id="Phobius"/>
    </source>
</evidence>
<evidence type="ECO:0000313" key="12">
    <source>
        <dbReference type="Proteomes" id="UP001596410"/>
    </source>
</evidence>
<dbReference type="EMBL" id="JBHSZV010000027">
    <property type="protein sequence ID" value="MFC7062376.1"/>
    <property type="molecule type" value="Genomic_DNA"/>
</dbReference>
<reference evidence="12" key="1">
    <citation type="journal article" date="2019" name="Int. J. Syst. Evol. Microbiol.">
        <title>The Global Catalogue of Microorganisms (GCM) 10K type strain sequencing project: providing services to taxonomists for standard genome sequencing and annotation.</title>
        <authorList>
            <consortium name="The Broad Institute Genomics Platform"/>
            <consortium name="The Broad Institute Genome Sequencing Center for Infectious Disease"/>
            <person name="Wu L."/>
            <person name="Ma J."/>
        </authorList>
    </citation>
    <scope>NUCLEOTIDE SEQUENCE [LARGE SCALE GENOMIC DNA]</scope>
    <source>
        <strain evidence="12">CGMCC 4.1621</strain>
    </source>
</reference>
<feature type="transmembrane region" description="Helical" evidence="9">
    <location>
        <begin position="95"/>
        <end position="114"/>
    </location>
</feature>
<keyword evidence="2" id="KW-0813">Transport</keyword>
<keyword evidence="6 9" id="KW-1133">Transmembrane helix</keyword>
<accession>A0ABW2ELN8</accession>
<dbReference type="PANTHER" id="PTHR35011">
    <property type="entry name" value="2,3-DIKETO-L-GULONATE TRAP TRANSPORTER SMALL PERMEASE PROTEIN YIAM"/>
    <property type="match status" value="1"/>
</dbReference>
<evidence type="ECO:0000256" key="2">
    <source>
        <dbReference type="ARBA" id="ARBA00022448"/>
    </source>
</evidence>
<dbReference type="InterPro" id="IPR055348">
    <property type="entry name" value="DctQ"/>
</dbReference>
<evidence type="ECO:0000256" key="3">
    <source>
        <dbReference type="ARBA" id="ARBA00022475"/>
    </source>
</evidence>
<protein>
    <submittedName>
        <fullName evidence="11">TRAP transporter small permease</fullName>
    </submittedName>
</protein>
<name>A0ABW2ELN8_9BACI</name>
<evidence type="ECO:0000256" key="6">
    <source>
        <dbReference type="ARBA" id="ARBA00022989"/>
    </source>
</evidence>
<comment type="subcellular location">
    <subcellularLocation>
        <location evidence="1">Cell inner membrane</location>
        <topology evidence="1">Multi-pass membrane protein</topology>
    </subcellularLocation>
</comment>
<proteinExistence type="inferred from homology"/>
<evidence type="ECO:0000256" key="7">
    <source>
        <dbReference type="ARBA" id="ARBA00023136"/>
    </source>
</evidence>
<keyword evidence="5 9" id="KW-0812">Transmembrane</keyword>
<keyword evidence="7 9" id="KW-0472">Membrane</keyword>
<evidence type="ECO:0000256" key="1">
    <source>
        <dbReference type="ARBA" id="ARBA00004429"/>
    </source>
</evidence>
<gene>
    <name evidence="11" type="ORF">ACFQIC_10945</name>
</gene>
<dbReference type="Pfam" id="PF04290">
    <property type="entry name" value="DctQ"/>
    <property type="match status" value="1"/>
</dbReference>